<dbReference type="EMBL" id="ACKP02000056">
    <property type="protein sequence ID" value="EEX75943.1"/>
    <property type="molecule type" value="Genomic_DNA"/>
</dbReference>
<accession>C9LYW0</accession>
<dbReference type="Proteomes" id="UP000003505">
    <property type="component" value="Unassembled WGS sequence"/>
</dbReference>
<dbReference type="AlphaFoldDB" id="C9LYW0"/>
<proteinExistence type="predicted"/>
<reference evidence="1 2" key="1">
    <citation type="submission" date="2009-09" db="EMBL/GenBank/DDBJ databases">
        <authorList>
            <person name="Weinstock G."/>
            <person name="Sodergren E."/>
            <person name="Clifton S."/>
            <person name="Fulton L."/>
            <person name="Fulton B."/>
            <person name="Courtney L."/>
            <person name="Fronick C."/>
            <person name="Harrison M."/>
            <person name="Strong C."/>
            <person name="Farmer C."/>
            <person name="Delahaunty K."/>
            <person name="Markovic C."/>
            <person name="Hall O."/>
            <person name="Minx P."/>
            <person name="Tomlinson C."/>
            <person name="Mitreva M."/>
            <person name="Nelson J."/>
            <person name="Hou S."/>
            <person name="Wollam A."/>
            <person name="Pepin K.H."/>
            <person name="Johnson M."/>
            <person name="Bhonagiri V."/>
            <person name="Nash W.E."/>
            <person name="Warren W."/>
            <person name="Chinwalla A."/>
            <person name="Mardis E.R."/>
            <person name="Wilson R.K."/>
        </authorList>
    </citation>
    <scope>NUCLEOTIDE SEQUENCE [LARGE SCALE GENOMIC DNA]</scope>
    <source>
        <strain evidence="2">ATCC 35185 / DSM 20758 / VPI D19B-28</strain>
    </source>
</reference>
<protein>
    <submittedName>
        <fullName evidence="1">Uncharacterized protein</fullName>
    </submittedName>
</protein>
<name>C9LYW0_SELS3</name>
<evidence type="ECO:0000313" key="1">
    <source>
        <dbReference type="EMBL" id="EEX75943.1"/>
    </source>
</evidence>
<organism evidence="1 2">
    <name type="scientific">Selenomonas sputigena (strain ATCC 35185 / DSM 20758 / CCUG 44933 / VPI D19B-28)</name>
    <dbReference type="NCBI Taxonomy" id="546271"/>
    <lineage>
        <taxon>Bacteria</taxon>
        <taxon>Bacillati</taxon>
        <taxon>Bacillota</taxon>
        <taxon>Negativicutes</taxon>
        <taxon>Selenomonadales</taxon>
        <taxon>Selenomonadaceae</taxon>
        <taxon>Selenomonas</taxon>
    </lineage>
</organism>
<evidence type="ECO:0000313" key="2">
    <source>
        <dbReference type="Proteomes" id="UP000003505"/>
    </source>
</evidence>
<sequence>MSENHRPLFQSTRPRGARLQTSCRSYSWTVFQSTRPRGARQKAEKCQGHTIKFQSTRPRGARLCLFTRA</sequence>
<gene>
    <name evidence="1" type="ORF">SELSPUOL_02671</name>
</gene>
<comment type="caution">
    <text evidence="1">The sequence shown here is derived from an EMBL/GenBank/DDBJ whole genome shotgun (WGS) entry which is preliminary data.</text>
</comment>